<comment type="caution">
    <text evidence="11">The sequence shown here is derived from an EMBL/GenBank/DDBJ whole genome shotgun (WGS) entry which is preliminary data.</text>
</comment>
<evidence type="ECO:0000256" key="7">
    <source>
        <dbReference type="ARBA" id="ARBA00022989"/>
    </source>
</evidence>
<reference evidence="11" key="2">
    <citation type="submission" date="2023-02" db="EMBL/GenBank/DDBJ databases">
        <authorList>
            <person name="Sun Q."/>
            <person name="Mori K."/>
        </authorList>
    </citation>
    <scope>NUCLEOTIDE SEQUENCE</scope>
    <source>
        <strain evidence="11">NBRC 112290</strain>
    </source>
</reference>
<dbReference type="GO" id="GO:0009103">
    <property type="term" value="P:lipopolysaccharide biosynthetic process"/>
    <property type="evidence" value="ECO:0007669"/>
    <property type="project" value="UniProtKB-KW"/>
</dbReference>
<dbReference type="SUPFAM" id="SSF53448">
    <property type="entry name" value="Nucleotide-diphospho-sugar transferases"/>
    <property type="match status" value="1"/>
</dbReference>
<keyword evidence="2" id="KW-1003">Cell membrane</keyword>
<evidence type="ECO:0000259" key="10">
    <source>
        <dbReference type="Pfam" id="PF00535"/>
    </source>
</evidence>
<organism evidence="11 12">
    <name type="scientific">Litorihabitans aurantiacus</name>
    <dbReference type="NCBI Taxonomy" id="1930061"/>
    <lineage>
        <taxon>Bacteria</taxon>
        <taxon>Bacillati</taxon>
        <taxon>Actinomycetota</taxon>
        <taxon>Actinomycetes</taxon>
        <taxon>Micrococcales</taxon>
        <taxon>Beutenbergiaceae</taxon>
        <taxon>Litorihabitans</taxon>
    </lineage>
</organism>
<dbReference type="InterPro" id="IPR050256">
    <property type="entry name" value="Glycosyltransferase_2"/>
</dbReference>
<evidence type="ECO:0000256" key="5">
    <source>
        <dbReference type="ARBA" id="ARBA00022692"/>
    </source>
</evidence>
<protein>
    <submittedName>
        <fullName evidence="11">Glycosyl transferase</fullName>
    </submittedName>
</protein>
<evidence type="ECO:0000256" key="2">
    <source>
        <dbReference type="ARBA" id="ARBA00022475"/>
    </source>
</evidence>
<dbReference type="GO" id="GO:0005886">
    <property type="term" value="C:plasma membrane"/>
    <property type="evidence" value="ECO:0007669"/>
    <property type="project" value="TreeGrafter"/>
</dbReference>
<keyword evidence="5 9" id="KW-0812">Transmembrane</keyword>
<evidence type="ECO:0000313" key="11">
    <source>
        <dbReference type="EMBL" id="GMA30622.1"/>
    </source>
</evidence>
<feature type="transmembrane region" description="Helical" evidence="9">
    <location>
        <begin position="275"/>
        <end position="300"/>
    </location>
</feature>
<gene>
    <name evidence="11" type="ORF">GCM10025875_06140</name>
</gene>
<accession>A0AA37UWQ3</accession>
<keyword evidence="7 9" id="KW-1133">Transmembrane helix</keyword>
<keyword evidence="6" id="KW-0448">Lipopolysaccharide biosynthesis</keyword>
<reference evidence="11" key="1">
    <citation type="journal article" date="2014" name="Int. J. Syst. Evol. Microbiol.">
        <title>Complete genome sequence of Corynebacterium casei LMG S-19264T (=DSM 44701T), isolated from a smear-ripened cheese.</title>
        <authorList>
            <consortium name="US DOE Joint Genome Institute (JGI-PGF)"/>
            <person name="Walter F."/>
            <person name="Albersmeier A."/>
            <person name="Kalinowski J."/>
            <person name="Ruckert C."/>
        </authorList>
    </citation>
    <scope>NUCLEOTIDE SEQUENCE</scope>
    <source>
        <strain evidence="11">NBRC 112290</strain>
    </source>
</reference>
<dbReference type="PANTHER" id="PTHR48090:SF3">
    <property type="entry name" value="UNDECAPRENYL-PHOSPHATE 4-DEOXY-4-FORMAMIDO-L-ARABINOSE TRANSFERASE"/>
    <property type="match status" value="1"/>
</dbReference>
<evidence type="ECO:0000256" key="1">
    <source>
        <dbReference type="ARBA" id="ARBA00006739"/>
    </source>
</evidence>
<dbReference type="Proteomes" id="UP001157161">
    <property type="component" value="Unassembled WGS sequence"/>
</dbReference>
<keyword evidence="4 11" id="KW-0808">Transferase</keyword>
<dbReference type="GO" id="GO:0099621">
    <property type="term" value="F:undecaprenyl-phosphate 4-deoxy-4-formamido-L-arabinose transferase activity"/>
    <property type="evidence" value="ECO:0007669"/>
    <property type="project" value="TreeGrafter"/>
</dbReference>
<keyword evidence="3" id="KW-0328">Glycosyltransferase</keyword>
<dbReference type="Gene3D" id="3.90.550.10">
    <property type="entry name" value="Spore Coat Polysaccharide Biosynthesis Protein SpsA, Chain A"/>
    <property type="match status" value="1"/>
</dbReference>
<comment type="similarity">
    <text evidence="1">Belongs to the glycosyltransferase 2 family.</text>
</comment>
<dbReference type="InterPro" id="IPR001173">
    <property type="entry name" value="Glyco_trans_2-like"/>
</dbReference>
<keyword evidence="12" id="KW-1185">Reference proteome</keyword>
<sequence length="333" mass="35626">MDPKPAPHALSVVVPVYRGETTLPTLLAELDPYTTVFTTPQGNEAVVTEVFLVHDHGPDDSARVIHELSEQYSYVRPVWLSRNFGQHPATLAGMASSGGDWIVTLDEDGQYDPADMAGFLDVALAQRATVVYAAPTNEAPHGALRNIASRGSKRVLDLLVGSREARQYHSFRLVLGEIGRSVAAYAGSGVYLDVALGWVAGEVATAPATLRTEDRASGYSLKRLVAHFWRMVLTSGTRGLRFVTGTGVALALLGVLVALGFAVRQIVTGELPEGWTSLMVVLLVVSGLLLFFLGIVAEYVGVAVNMAMGKPLYLITSDPGVGPLSRAARRRDS</sequence>
<evidence type="ECO:0000256" key="6">
    <source>
        <dbReference type="ARBA" id="ARBA00022985"/>
    </source>
</evidence>
<evidence type="ECO:0000256" key="8">
    <source>
        <dbReference type="ARBA" id="ARBA00023136"/>
    </source>
</evidence>
<evidence type="ECO:0000256" key="9">
    <source>
        <dbReference type="SAM" id="Phobius"/>
    </source>
</evidence>
<dbReference type="PANTHER" id="PTHR48090">
    <property type="entry name" value="UNDECAPRENYL-PHOSPHATE 4-DEOXY-4-FORMAMIDO-L-ARABINOSE TRANSFERASE-RELATED"/>
    <property type="match status" value="1"/>
</dbReference>
<dbReference type="InterPro" id="IPR029044">
    <property type="entry name" value="Nucleotide-diphossugar_trans"/>
</dbReference>
<evidence type="ECO:0000313" key="12">
    <source>
        <dbReference type="Proteomes" id="UP001157161"/>
    </source>
</evidence>
<feature type="transmembrane region" description="Helical" evidence="9">
    <location>
        <begin position="240"/>
        <end position="263"/>
    </location>
</feature>
<evidence type="ECO:0000256" key="3">
    <source>
        <dbReference type="ARBA" id="ARBA00022676"/>
    </source>
</evidence>
<dbReference type="AlphaFoldDB" id="A0AA37UWQ3"/>
<proteinExistence type="inferred from homology"/>
<dbReference type="RefSeq" id="WP_284249282.1">
    <property type="nucleotide sequence ID" value="NZ_BSUM01000001.1"/>
</dbReference>
<evidence type="ECO:0000256" key="4">
    <source>
        <dbReference type="ARBA" id="ARBA00022679"/>
    </source>
</evidence>
<keyword evidence="8 9" id="KW-0472">Membrane</keyword>
<feature type="domain" description="Glycosyltransferase 2-like" evidence="10">
    <location>
        <begin position="11"/>
        <end position="140"/>
    </location>
</feature>
<dbReference type="Pfam" id="PF00535">
    <property type="entry name" value="Glycos_transf_2"/>
    <property type="match status" value="1"/>
</dbReference>
<dbReference type="EMBL" id="BSUM01000001">
    <property type="protein sequence ID" value="GMA30622.1"/>
    <property type="molecule type" value="Genomic_DNA"/>
</dbReference>
<name>A0AA37UWQ3_9MICO</name>